<keyword evidence="10 13" id="KW-1015">Disulfide bond</keyword>
<keyword evidence="11" id="KW-0326">Glycosidase</keyword>
<keyword evidence="8" id="KW-0378">Hydrolase</keyword>
<reference evidence="15 16" key="1">
    <citation type="submission" date="2020-06" db="EMBL/GenBank/DDBJ databases">
        <authorList>
            <person name="Li R."/>
            <person name="Bekaert M."/>
        </authorList>
    </citation>
    <scope>NUCLEOTIDE SEQUENCE [LARGE SCALE GENOMIC DNA]</scope>
    <source>
        <strain evidence="16">wild</strain>
    </source>
</reference>
<evidence type="ECO:0000256" key="6">
    <source>
        <dbReference type="ARBA" id="ARBA00022638"/>
    </source>
</evidence>
<dbReference type="GO" id="GO:0003796">
    <property type="term" value="F:lysozyme activity"/>
    <property type="evidence" value="ECO:0007669"/>
    <property type="project" value="UniProtKB-EC"/>
</dbReference>
<proteinExistence type="predicted"/>
<keyword evidence="16" id="KW-1185">Reference proteome</keyword>
<keyword evidence="5" id="KW-0929">Antimicrobial</keyword>
<feature type="disulfide bond" evidence="13">
    <location>
        <begin position="123"/>
        <end position="129"/>
    </location>
</feature>
<evidence type="ECO:0000256" key="3">
    <source>
        <dbReference type="ARBA" id="ARBA00012732"/>
    </source>
</evidence>
<feature type="disulfide bond" evidence="13">
    <location>
        <begin position="91"/>
        <end position="100"/>
    </location>
</feature>
<evidence type="ECO:0000256" key="5">
    <source>
        <dbReference type="ARBA" id="ARBA00022529"/>
    </source>
</evidence>
<sequence length="186" mass="20423">MFGYFLIFSVIVAIARASISGHIATGTCVCVTGSTVNARHTASIHGHIIGQVHSGECFKFNGGIHTADGYTWYQLQHVHGQLESGCRPLDCKWDVNSNSCGYLQIKQVYWEDCGKPGGSLEACSKDKHCASQCVQHYMSRYINHYGCAHNCESYARMHNGGPAGCKHTNTLGYWNNIQSRGCRANS</sequence>
<dbReference type="OrthoDB" id="6337871at2759"/>
<organism evidence="15 16">
    <name type="scientific">Mytilus coruscus</name>
    <name type="common">Sea mussel</name>
    <dbReference type="NCBI Taxonomy" id="42192"/>
    <lineage>
        <taxon>Eukaryota</taxon>
        <taxon>Metazoa</taxon>
        <taxon>Spiralia</taxon>
        <taxon>Lophotrochozoa</taxon>
        <taxon>Mollusca</taxon>
        <taxon>Bivalvia</taxon>
        <taxon>Autobranchia</taxon>
        <taxon>Pteriomorphia</taxon>
        <taxon>Mytilida</taxon>
        <taxon>Mytiloidea</taxon>
        <taxon>Mytilidae</taxon>
        <taxon>Mytilinae</taxon>
        <taxon>Mytilus</taxon>
    </lineage>
</organism>
<evidence type="ECO:0000313" key="16">
    <source>
        <dbReference type="Proteomes" id="UP000507470"/>
    </source>
</evidence>
<dbReference type="SUPFAM" id="SSF53955">
    <property type="entry name" value="Lysozyme-like"/>
    <property type="match status" value="1"/>
</dbReference>
<evidence type="ECO:0000313" key="15">
    <source>
        <dbReference type="EMBL" id="CAC5390236.1"/>
    </source>
</evidence>
<evidence type="ECO:0000256" key="8">
    <source>
        <dbReference type="ARBA" id="ARBA00022801"/>
    </source>
</evidence>
<dbReference type="AlphaFoldDB" id="A0A6J8C3V5"/>
<evidence type="ECO:0000256" key="2">
    <source>
        <dbReference type="ARBA" id="ARBA00004613"/>
    </source>
</evidence>
<evidence type="ECO:0000256" key="11">
    <source>
        <dbReference type="ARBA" id="ARBA00023295"/>
    </source>
</evidence>
<feature type="disulfide bond" evidence="13">
    <location>
        <begin position="113"/>
        <end position="133"/>
    </location>
</feature>
<dbReference type="InterPro" id="IPR008597">
    <property type="entry name" value="Invert_lysozyme"/>
</dbReference>
<dbReference type="EC" id="3.2.1.17" evidence="3"/>
<evidence type="ECO:0000256" key="10">
    <source>
        <dbReference type="ARBA" id="ARBA00023157"/>
    </source>
</evidence>
<evidence type="ECO:0000256" key="12">
    <source>
        <dbReference type="PIRSR" id="PIRSR608597-1"/>
    </source>
</evidence>
<gene>
    <name evidence="15" type="ORF">MCOR_25349</name>
</gene>
<dbReference type="GO" id="GO:0031640">
    <property type="term" value="P:killing of cells of another organism"/>
    <property type="evidence" value="ECO:0007669"/>
    <property type="project" value="UniProtKB-KW"/>
</dbReference>
<evidence type="ECO:0000256" key="7">
    <source>
        <dbReference type="ARBA" id="ARBA00022729"/>
    </source>
</evidence>
<evidence type="ECO:0000256" key="4">
    <source>
        <dbReference type="ARBA" id="ARBA00022525"/>
    </source>
</evidence>
<evidence type="ECO:0000256" key="13">
    <source>
        <dbReference type="PIRSR" id="PIRSR608597-3"/>
    </source>
</evidence>
<accession>A0A6J8C3V5</accession>
<name>A0A6J8C3V5_MYTCO</name>
<feature type="active site" description="Proton donor" evidence="12">
    <location>
        <position position="83"/>
    </location>
</feature>
<feature type="signal peptide" evidence="14">
    <location>
        <begin position="1"/>
        <end position="17"/>
    </location>
</feature>
<comment type="catalytic activity">
    <reaction evidence="1">
        <text>Hydrolysis of (1-&gt;4)-beta-linkages between N-acetylmuramic acid and N-acetyl-D-glucosamine residues in a peptidoglycan and between N-acetyl-D-glucosamine residues in chitodextrins.</text>
        <dbReference type="EC" id="3.2.1.17"/>
    </reaction>
</comment>
<evidence type="ECO:0000256" key="14">
    <source>
        <dbReference type="SAM" id="SignalP"/>
    </source>
</evidence>
<comment type="subcellular location">
    <subcellularLocation>
        <location evidence="2">Secreted</location>
    </subcellularLocation>
</comment>
<dbReference type="Proteomes" id="UP000507470">
    <property type="component" value="Unassembled WGS sequence"/>
</dbReference>
<protein>
    <recommendedName>
        <fullName evidence="3">lysozyme</fullName>
        <ecNumber evidence="3">3.2.1.17</ecNumber>
    </recommendedName>
</protein>
<evidence type="ECO:0000256" key="9">
    <source>
        <dbReference type="ARBA" id="ARBA00023022"/>
    </source>
</evidence>
<keyword evidence="6" id="KW-0081">Bacteriolytic enzyme</keyword>
<feature type="active site" description="Nucleophile" evidence="12">
    <location>
        <position position="94"/>
    </location>
</feature>
<dbReference type="PANTHER" id="PTHR11195:SF13">
    <property type="entry name" value="INVERTEBRATE-TYPE LYSOZYME 2-RELATED"/>
    <property type="match status" value="1"/>
</dbReference>
<keyword evidence="9" id="KW-0044">Antibiotic</keyword>
<dbReference type="EMBL" id="CACVKT020004486">
    <property type="protein sequence ID" value="CAC5390236.1"/>
    <property type="molecule type" value="Genomic_DNA"/>
</dbReference>
<dbReference type="PANTHER" id="PTHR11195">
    <property type="entry name" value="DESTABILASE-RELATED"/>
    <property type="match status" value="1"/>
</dbReference>
<feature type="chain" id="PRO_5026914042" description="lysozyme" evidence="14">
    <location>
        <begin position="18"/>
        <end position="186"/>
    </location>
</feature>
<dbReference type="GO" id="GO:0005576">
    <property type="term" value="C:extracellular region"/>
    <property type="evidence" value="ECO:0007669"/>
    <property type="project" value="UniProtKB-SubCell"/>
</dbReference>
<dbReference type="Gene3D" id="1.10.530.10">
    <property type="match status" value="1"/>
</dbReference>
<feature type="disulfide bond" evidence="13">
    <location>
        <begin position="147"/>
        <end position="165"/>
    </location>
</feature>
<dbReference type="Pfam" id="PF05497">
    <property type="entry name" value="Destabilase"/>
    <property type="match status" value="1"/>
</dbReference>
<keyword evidence="4" id="KW-0964">Secreted</keyword>
<evidence type="ECO:0000256" key="1">
    <source>
        <dbReference type="ARBA" id="ARBA00000632"/>
    </source>
</evidence>
<dbReference type="InterPro" id="IPR023346">
    <property type="entry name" value="Lysozyme-like_dom_sf"/>
</dbReference>
<dbReference type="PROSITE" id="PS51909">
    <property type="entry name" value="LYSOZYME_I"/>
    <property type="match status" value="1"/>
</dbReference>
<keyword evidence="7 14" id="KW-0732">Signal</keyword>
<dbReference type="GO" id="GO:0042742">
    <property type="term" value="P:defense response to bacterium"/>
    <property type="evidence" value="ECO:0007669"/>
    <property type="project" value="UniProtKB-KW"/>
</dbReference>